<feature type="compositionally biased region" description="Low complexity" evidence="1">
    <location>
        <begin position="512"/>
        <end position="523"/>
    </location>
</feature>
<dbReference type="SUPFAM" id="SSF48726">
    <property type="entry name" value="Immunoglobulin"/>
    <property type="match status" value="1"/>
</dbReference>
<feature type="non-terminal residue" evidence="2">
    <location>
        <position position="1"/>
    </location>
</feature>
<dbReference type="Proteomes" id="UP000270924">
    <property type="component" value="Unassembled WGS sequence"/>
</dbReference>
<dbReference type="Gene3D" id="2.60.40.10">
    <property type="entry name" value="Immunoglobulins"/>
    <property type="match status" value="1"/>
</dbReference>
<dbReference type="OrthoDB" id="5843172at2759"/>
<dbReference type="OMA" id="TIVESHI"/>
<reference evidence="2 3" key="1">
    <citation type="submission" date="2018-11" db="EMBL/GenBank/DDBJ databases">
        <authorList>
            <consortium name="Pathogen Informatics"/>
        </authorList>
    </citation>
    <scope>NUCLEOTIDE SEQUENCE [LARGE SCALE GENOMIC DNA]</scope>
</reference>
<organism evidence="2 3">
    <name type="scientific">Wuchereria bancrofti</name>
    <dbReference type="NCBI Taxonomy" id="6293"/>
    <lineage>
        <taxon>Eukaryota</taxon>
        <taxon>Metazoa</taxon>
        <taxon>Ecdysozoa</taxon>
        <taxon>Nematoda</taxon>
        <taxon>Chromadorea</taxon>
        <taxon>Rhabditida</taxon>
        <taxon>Spirurina</taxon>
        <taxon>Spiruromorpha</taxon>
        <taxon>Filarioidea</taxon>
        <taxon>Onchocercidae</taxon>
        <taxon>Wuchereria</taxon>
    </lineage>
</organism>
<sequence>QIEVKYVNHQAILKIKNVEKKHEGIYYCHAENDYGKTVLPCNLRVTDTTNDWSESTHKMTRTPLIYTLSETEAEVSSNVHVTHAAESYDHYFSTIQPETFALGYSCLASTSKIHDDSQEVAEVMLNVNVERTPSTFKHDTRILQSTDESVTICQREPQSTRAEEVIQTNDILLIGDQRVLQQHQFVVNAIATVVFEKPPQRALHEITCLYDDKAYVSKEKVHAVSTIDLKRIEIVNELISTIMATEEKFREAYAEANVDVRCPDAIFDHFIKVVESEQEHLSIHLVAPILVRNLATSDFHLQQKSESLHAESVFIEYPRKNATAEQRIVILQSSFQKFSEAITWNLKKISKETTEDDVTVAHATIKVYKPEEIGEYVTTVVDTRRMVPELLAIAAAASKLKLTSVFVTFTKKGDVAHQALVIEYESFVEDEATLNVAMLTAPGFHSKQESIWSYEKKYEKSEETEANVIAVFVEVNATCPNQMIELIASVCLPPTVHGITDLTHSSQPFEPPSISWSESSSTG</sequence>
<protein>
    <recommendedName>
        <fullName evidence="4">Ig-like domain-containing protein</fullName>
    </recommendedName>
</protein>
<proteinExistence type="predicted"/>
<dbReference type="InParanoid" id="A0A3P7EMI9"/>
<name>A0A3P7EMI9_WUCBA</name>
<dbReference type="CDD" id="cd00096">
    <property type="entry name" value="Ig"/>
    <property type="match status" value="1"/>
</dbReference>
<evidence type="ECO:0000256" key="1">
    <source>
        <dbReference type="SAM" id="MobiDB-lite"/>
    </source>
</evidence>
<dbReference type="InterPro" id="IPR036179">
    <property type="entry name" value="Ig-like_dom_sf"/>
</dbReference>
<evidence type="ECO:0000313" key="3">
    <source>
        <dbReference type="Proteomes" id="UP000270924"/>
    </source>
</evidence>
<dbReference type="AlphaFoldDB" id="A0A3P7EMI9"/>
<feature type="region of interest" description="Disordered" evidence="1">
    <location>
        <begin position="503"/>
        <end position="523"/>
    </location>
</feature>
<evidence type="ECO:0000313" key="2">
    <source>
        <dbReference type="EMBL" id="VDM22393.1"/>
    </source>
</evidence>
<keyword evidence="3" id="KW-1185">Reference proteome</keyword>
<dbReference type="EMBL" id="UYWW01012819">
    <property type="protein sequence ID" value="VDM22393.1"/>
    <property type="molecule type" value="Genomic_DNA"/>
</dbReference>
<accession>A0A3P7EMI9</accession>
<evidence type="ECO:0008006" key="4">
    <source>
        <dbReference type="Google" id="ProtNLM"/>
    </source>
</evidence>
<dbReference type="InterPro" id="IPR013783">
    <property type="entry name" value="Ig-like_fold"/>
</dbReference>
<gene>
    <name evidence="2" type="ORF">WBA_LOCUS12460</name>
</gene>